<reference evidence="2" key="1">
    <citation type="journal article" date="2019" name="Int. J. Syst. Evol. Microbiol.">
        <title>The Global Catalogue of Microorganisms (GCM) 10K type strain sequencing project: providing services to taxonomists for standard genome sequencing and annotation.</title>
        <authorList>
            <consortium name="The Broad Institute Genomics Platform"/>
            <consortium name="The Broad Institute Genome Sequencing Center for Infectious Disease"/>
            <person name="Wu L."/>
            <person name="Ma J."/>
        </authorList>
    </citation>
    <scope>NUCLEOTIDE SEQUENCE [LARGE SCALE GENOMIC DNA]</scope>
    <source>
        <strain evidence="2">KCTC 42964</strain>
    </source>
</reference>
<dbReference type="Proteomes" id="UP001595528">
    <property type="component" value="Unassembled WGS sequence"/>
</dbReference>
<dbReference type="EMBL" id="JBHRTR010000020">
    <property type="protein sequence ID" value="MFC3227299.1"/>
    <property type="molecule type" value="Genomic_DNA"/>
</dbReference>
<proteinExistence type="predicted"/>
<organism evidence="1 2">
    <name type="scientific">Marinibaculum pumilum</name>
    <dbReference type="NCBI Taxonomy" id="1766165"/>
    <lineage>
        <taxon>Bacteria</taxon>
        <taxon>Pseudomonadati</taxon>
        <taxon>Pseudomonadota</taxon>
        <taxon>Alphaproteobacteria</taxon>
        <taxon>Rhodospirillales</taxon>
        <taxon>Rhodospirillaceae</taxon>
        <taxon>Marinibaculum</taxon>
    </lineage>
</organism>
<evidence type="ECO:0000313" key="1">
    <source>
        <dbReference type="EMBL" id="MFC3227299.1"/>
    </source>
</evidence>
<evidence type="ECO:0000313" key="2">
    <source>
        <dbReference type="Proteomes" id="UP001595528"/>
    </source>
</evidence>
<protein>
    <submittedName>
        <fullName evidence="1">Uncharacterized protein</fullName>
    </submittedName>
</protein>
<comment type="caution">
    <text evidence="1">The sequence shown here is derived from an EMBL/GenBank/DDBJ whole genome shotgun (WGS) entry which is preliminary data.</text>
</comment>
<keyword evidence="2" id="KW-1185">Reference proteome</keyword>
<accession>A0ABV7KYB1</accession>
<sequence length="59" mass="6225">MARKLSGRPDPAAPAWVGLAAVLALLLVHGLTGPAPRRTVLDRGPFEPPIVLYRLGQDG</sequence>
<gene>
    <name evidence="1" type="ORF">ACFOGJ_08670</name>
</gene>
<dbReference type="RefSeq" id="WP_379899460.1">
    <property type="nucleotide sequence ID" value="NZ_JBHRTR010000020.1"/>
</dbReference>
<name>A0ABV7KYB1_9PROT</name>